<evidence type="ECO:0000256" key="1">
    <source>
        <dbReference type="ARBA" id="ARBA00022801"/>
    </source>
</evidence>
<protein>
    <submittedName>
        <fullName evidence="6">GH3</fullName>
    </submittedName>
</protein>
<evidence type="ECO:0000256" key="2">
    <source>
        <dbReference type="SAM" id="SignalP"/>
    </source>
</evidence>
<dbReference type="PANTHER" id="PTHR30620">
    <property type="entry name" value="PERIPLASMIC BETA-GLUCOSIDASE-RELATED"/>
    <property type="match status" value="1"/>
</dbReference>
<dbReference type="GO" id="GO:0009251">
    <property type="term" value="P:glucan catabolic process"/>
    <property type="evidence" value="ECO:0007669"/>
    <property type="project" value="TreeGrafter"/>
</dbReference>
<organism evidence="6">
    <name type="scientific">uncultured Sphingomonadaceae bacterium</name>
    <dbReference type="NCBI Taxonomy" id="169976"/>
    <lineage>
        <taxon>Bacteria</taxon>
        <taxon>Pseudomonadati</taxon>
        <taxon>Pseudomonadota</taxon>
        <taxon>Alphaproteobacteria</taxon>
        <taxon>Sphingomonadales</taxon>
        <taxon>Sphingomonadaceae</taxon>
        <taxon>environmental samples</taxon>
    </lineage>
</organism>
<dbReference type="Gene3D" id="3.20.20.300">
    <property type="entry name" value="Glycoside hydrolase, family 3, N-terminal domain"/>
    <property type="match status" value="1"/>
</dbReference>
<keyword evidence="1" id="KW-0378">Hydrolase</keyword>
<feature type="chain" id="PRO_5026875834" evidence="2">
    <location>
        <begin position="22"/>
        <end position="840"/>
    </location>
</feature>
<dbReference type="InterPro" id="IPR036962">
    <property type="entry name" value="Glyco_hydro_3_N_sf"/>
</dbReference>
<dbReference type="EMBL" id="CADCVW010000035">
    <property type="protein sequence ID" value="CAA9491869.1"/>
    <property type="molecule type" value="Genomic_DNA"/>
</dbReference>
<dbReference type="InterPro" id="IPR017853">
    <property type="entry name" value="GH"/>
</dbReference>
<feature type="signal peptide" evidence="2">
    <location>
        <begin position="1"/>
        <end position="21"/>
    </location>
</feature>
<dbReference type="PRINTS" id="PR00133">
    <property type="entry name" value="GLHYDRLASE3"/>
</dbReference>
<dbReference type="SUPFAM" id="SSF51445">
    <property type="entry name" value="(Trans)glycosidases"/>
    <property type="match status" value="1"/>
</dbReference>
<evidence type="ECO:0000259" key="4">
    <source>
        <dbReference type="Pfam" id="PF01915"/>
    </source>
</evidence>
<dbReference type="Pfam" id="PF00933">
    <property type="entry name" value="Glyco_hydro_3"/>
    <property type="match status" value="1"/>
</dbReference>
<accession>A0A6J4S813</accession>
<dbReference type="Gene3D" id="2.60.120.430">
    <property type="entry name" value="Galactose-binding lectin"/>
    <property type="match status" value="1"/>
</dbReference>
<dbReference type="Pfam" id="PF01915">
    <property type="entry name" value="Glyco_hydro_3_C"/>
    <property type="match status" value="1"/>
</dbReference>
<dbReference type="Gene3D" id="3.40.50.1700">
    <property type="entry name" value="Glycoside hydrolase family 3 C-terminal domain"/>
    <property type="match status" value="1"/>
</dbReference>
<sequence length="840" mass="88121">MGLRTALLAAAAIAATAPLLAQGTAPSDARAWPRTASPAALRQRATEARIDRLLARMTLEEKVAQLIQAETTISPVDAARYKLGSVLTGGNGGPGNNEKAPALDWLRLADAYWEASRAAVPADKWIPIVWGIDAVHGHANIVGATIFPHNVGLGAMRNPELMRRIGEATAKEMAVTGIDWTFAPTLAVVRDDRWGRTYEGFSEDPAIVASYAGALVEGLQGRAGTPGFLGPGRVFATAKHFVGDGGTAGGKDQGDNPAAPAEIARVHGAGYPPAIRAGVQSVMISFSSIRGEKTTGDRDLITGALKERMGFDGFAVGDWNAHGQVPGCTVQSCPQAINAGLDMFMVPSDWKALYENTLAQARSGVIPAARVDDAVRRILRVKFRAGLFEKPKPSARPFAGRLELLGAPEHRAVARQAVRESLVLLKNAGPNNGNRALPIRATANVLVAGDGADNIGKQAGGWTLNWQGTGNTNADFPGGQSIFAGIRDALAPAGGRAQLSVDGSYRTKPDVAVVVFGEEPYAEFVGDRPTLEYSPADKKDLELMRRLKAEGVPVVAVFLSGRPLWVNPEINAADAFVAAFLPGSEGGGVADVLVGDRQGRARHDFRGRLSYSWPKRADQTPLNRGDPGYDPLFAYGHGLSYASAGDVPRLPEERPAGVAAGADGVIFGRGRLPAGWSLDIAEEGGPTVVVTGPTGATGGSRVRVSGVDRRAQEDSRSFAFDGSGVGVARVGAAQPLDLTREANGELHLVVDYRVDSAPTGEVLLGVNDATVPITGFLRAAQPGRWSTLSVPLACFARGGADFKRIITPFVLRTGGGLRLAVSDIRLAHPGGSLSTQCGRP</sequence>
<dbReference type="AlphaFoldDB" id="A0A6J4S813"/>
<reference evidence="6" key="1">
    <citation type="submission" date="2020-02" db="EMBL/GenBank/DDBJ databases">
        <authorList>
            <person name="Meier V. D."/>
        </authorList>
    </citation>
    <scope>NUCLEOTIDE SEQUENCE</scope>
    <source>
        <strain evidence="6">AVDCRST_MAG39</strain>
    </source>
</reference>
<dbReference type="InterPro" id="IPR001764">
    <property type="entry name" value="Glyco_hydro_3_N"/>
</dbReference>
<dbReference type="SUPFAM" id="SSF52279">
    <property type="entry name" value="Beta-D-glucan exohydrolase, C-terminal domain"/>
    <property type="match status" value="1"/>
</dbReference>
<dbReference type="PANTHER" id="PTHR30620:SF77">
    <property type="entry name" value="LYSOSOMAL BETA GLUCOSIDASE-LIKE"/>
    <property type="match status" value="1"/>
</dbReference>
<keyword evidence="2" id="KW-0732">Signal</keyword>
<dbReference type="Pfam" id="PF18559">
    <property type="entry name" value="Exop_C"/>
    <property type="match status" value="1"/>
</dbReference>
<evidence type="ECO:0000259" key="5">
    <source>
        <dbReference type="Pfam" id="PF18559"/>
    </source>
</evidence>
<dbReference type="GO" id="GO:0008422">
    <property type="term" value="F:beta-glucosidase activity"/>
    <property type="evidence" value="ECO:0007669"/>
    <property type="project" value="TreeGrafter"/>
</dbReference>
<dbReference type="InterPro" id="IPR036881">
    <property type="entry name" value="Glyco_hydro_3_C_sf"/>
</dbReference>
<feature type="domain" description="Glycoside hydrolase family 3 N-terminal" evidence="3">
    <location>
        <begin position="58"/>
        <end position="381"/>
    </location>
</feature>
<dbReference type="InterPro" id="IPR041443">
    <property type="entry name" value="Exop_C"/>
</dbReference>
<feature type="domain" description="ExoP galactose-binding-like" evidence="5">
    <location>
        <begin position="676"/>
        <end position="826"/>
    </location>
</feature>
<gene>
    <name evidence="6" type="ORF">AVDCRST_MAG39-828</name>
</gene>
<name>A0A6J4S813_9SPHN</name>
<evidence type="ECO:0000259" key="3">
    <source>
        <dbReference type="Pfam" id="PF00933"/>
    </source>
</evidence>
<dbReference type="InterPro" id="IPR002772">
    <property type="entry name" value="Glyco_hydro_3_C"/>
</dbReference>
<feature type="domain" description="Glycoside hydrolase family 3 C-terminal" evidence="4">
    <location>
        <begin position="422"/>
        <end position="641"/>
    </location>
</feature>
<evidence type="ECO:0000313" key="6">
    <source>
        <dbReference type="EMBL" id="CAA9491869.1"/>
    </source>
</evidence>
<dbReference type="InterPro" id="IPR051915">
    <property type="entry name" value="Cellulose_Degrad_GH3"/>
</dbReference>
<proteinExistence type="predicted"/>